<feature type="transmembrane region" description="Helical" evidence="1">
    <location>
        <begin position="106"/>
        <end position="132"/>
    </location>
</feature>
<dbReference type="RefSeq" id="WP_257530397.1">
    <property type="nucleotide sequence ID" value="NZ_JANKAS010000005.1"/>
</dbReference>
<dbReference type="PANTHER" id="PTHR35342">
    <property type="entry name" value="TRICARBOXYLIC TRANSPORT PROTEIN"/>
    <property type="match status" value="1"/>
</dbReference>
<evidence type="ECO:0000313" key="3">
    <source>
        <dbReference type="EMBL" id="MCR1898742.1"/>
    </source>
</evidence>
<dbReference type="Pfam" id="PF01970">
    <property type="entry name" value="TctA"/>
    <property type="match status" value="1"/>
</dbReference>
<dbReference type="AlphaFoldDB" id="A0AAE3KZT5"/>
<proteinExistence type="predicted"/>
<feature type="transmembrane region" description="Helical" evidence="1">
    <location>
        <begin position="26"/>
        <end position="48"/>
    </location>
</feature>
<feature type="transmembrane region" description="Helical" evidence="1">
    <location>
        <begin position="332"/>
        <end position="350"/>
    </location>
</feature>
<feature type="transmembrane region" description="Helical" evidence="1">
    <location>
        <begin position="55"/>
        <end position="79"/>
    </location>
</feature>
<name>A0AAE3KZT5_9FIRM</name>
<feature type="transmembrane region" description="Helical" evidence="1">
    <location>
        <begin position="259"/>
        <end position="284"/>
    </location>
</feature>
<feature type="transmembrane region" description="Helical" evidence="1">
    <location>
        <begin position="167"/>
        <end position="187"/>
    </location>
</feature>
<keyword evidence="1" id="KW-0472">Membrane</keyword>
<keyword evidence="1" id="KW-1133">Transmembrane helix</keyword>
<feature type="transmembrane region" description="Helical" evidence="1">
    <location>
        <begin position="391"/>
        <end position="409"/>
    </location>
</feature>
<evidence type="ECO:0000259" key="2">
    <source>
        <dbReference type="Pfam" id="PF01970"/>
    </source>
</evidence>
<protein>
    <submittedName>
        <fullName evidence="3">Tripartite tricarboxylate transporter permease</fullName>
    </submittedName>
</protein>
<accession>A0AAE3KZT5</accession>
<evidence type="ECO:0000313" key="4">
    <source>
        <dbReference type="Proteomes" id="UP001205748"/>
    </source>
</evidence>
<feature type="transmembrane region" description="Helical" evidence="1">
    <location>
        <begin position="144"/>
        <end position="161"/>
    </location>
</feature>
<feature type="transmembrane region" description="Helical" evidence="1">
    <location>
        <begin position="199"/>
        <end position="217"/>
    </location>
</feature>
<feature type="transmembrane region" description="Helical" evidence="1">
    <location>
        <begin position="415"/>
        <end position="433"/>
    </location>
</feature>
<keyword evidence="1" id="KW-0812">Transmembrane</keyword>
<gene>
    <name evidence="3" type="ORF">NSA47_07015</name>
</gene>
<reference evidence="3" key="1">
    <citation type="submission" date="2022-07" db="EMBL/GenBank/DDBJ databases">
        <title>Enhanced cultured diversity of the mouse gut microbiota enables custom-made synthetic communities.</title>
        <authorList>
            <person name="Afrizal A."/>
        </authorList>
    </citation>
    <scope>NUCLEOTIDE SEQUENCE</scope>
    <source>
        <strain evidence="3">DSM 28593</strain>
    </source>
</reference>
<dbReference type="EMBL" id="JANKAS010000005">
    <property type="protein sequence ID" value="MCR1898742.1"/>
    <property type="molecule type" value="Genomic_DNA"/>
</dbReference>
<evidence type="ECO:0000256" key="1">
    <source>
        <dbReference type="SAM" id="Phobius"/>
    </source>
</evidence>
<feature type="transmembrane region" description="Helical" evidence="1">
    <location>
        <begin position="356"/>
        <end position="379"/>
    </location>
</feature>
<organism evidence="3 4">
    <name type="scientific">Irregularibacter muris</name>
    <dbReference type="NCBI Taxonomy" id="1796619"/>
    <lineage>
        <taxon>Bacteria</taxon>
        <taxon>Bacillati</taxon>
        <taxon>Bacillota</taxon>
        <taxon>Clostridia</taxon>
        <taxon>Eubacteriales</taxon>
        <taxon>Eubacteriaceae</taxon>
        <taxon>Irregularibacter</taxon>
    </lineage>
</organism>
<sequence length="506" mass="52869">MEMLLAGFASIFTVKTIMYILGGVVIGIIVGAIPGMTVTMGVALFLPITFGMSPILGLSLLIALYIGGTSGGLISALLLKIPGTPASIATTFDGSVMVEKGEAGKALGVGIVFSFIGGLFSAIVLAFISPFLAKIALKFGPYEYFSIALFSLTMIAGLSSGSLVKGLIAGMFGITMGFVGTAPITGFPRFTFGFYELDAGINLLPALIGLFAGAQILEYAGEKNKDNSNKAQVVDYKIKGFGFSMKEFISQIGNAFRSAVLGTGIGILPGLGASVANIAAYGAAQKYSKYPEKFGTGIIDGIVAPETANNASTGGALVPLLTLGIPGDNTTAILLAGFMIHGISPGPLLFTNHGDLVYAIFAAVIVANIFMIIAAFAGMRGFVRILTVPKYILLPVVMAFCVIGSFGVNNRMFDVWTMLAFGVIGYLMGKFGFGKAPLILGFILGPILEVNLRRGLMQSQGSYAPFLTEPISAIFLVITVIVVVMNVISEVKKARKRKEDIIGSVV</sequence>
<keyword evidence="4" id="KW-1185">Reference proteome</keyword>
<dbReference type="PANTHER" id="PTHR35342:SF5">
    <property type="entry name" value="TRICARBOXYLIC TRANSPORT PROTEIN"/>
    <property type="match status" value="1"/>
</dbReference>
<feature type="domain" description="DUF112" evidence="2">
    <location>
        <begin position="17"/>
        <end position="440"/>
    </location>
</feature>
<dbReference type="Proteomes" id="UP001205748">
    <property type="component" value="Unassembled WGS sequence"/>
</dbReference>
<dbReference type="InterPro" id="IPR002823">
    <property type="entry name" value="DUF112_TM"/>
</dbReference>
<comment type="caution">
    <text evidence="3">The sequence shown here is derived from an EMBL/GenBank/DDBJ whole genome shotgun (WGS) entry which is preliminary data.</text>
</comment>
<feature type="transmembrane region" description="Helical" evidence="1">
    <location>
        <begin position="471"/>
        <end position="488"/>
    </location>
</feature>